<gene>
    <name evidence="4" type="ORF">MM415A00275_0026</name>
    <name evidence="3" type="ORF">MM415B00324_0024</name>
</gene>
<dbReference type="InterPro" id="IPR011050">
    <property type="entry name" value="Pectin_lyase_fold/virulence"/>
</dbReference>
<dbReference type="InterPro" id="IPR006626">
    <property type="entry name" value="PbH1"/>
</dbReference>
<dbReference type="InterPro" id="IPR012334">
    <property type="entry name" value="Pectin_lyas_fold"/>
</dbReference>
<dbReference type="SUPFAM" id="SSF49785">
    <property type="entry name" value="Galactose-binding domain-like"/>
    <property type="match status" value="1"/>
</dbReference>
<evidence type="ECO:0000313" key="4">
    <source>
        <dbReference type="EMBL" id="QJA83521.1"/>
    </source>
</evidence>
<proteinExistence type="predicted"/>
<name>A0A6H1Z6K4_9ZZZZ</name>
<dbReference type="EMBL" id="MT142512">
    <property type="protein sequence ID" value="QJA83521.1"/>
    <property type="molecule type" value="Genomic_DNA"/>
</dbReference>
<protein>
    <submittedName>
        <fullName evidence="3">Putative pectate lyase</fullName>
    </submittedName>
</protein>
<dbReference type="Gene3D" id="2.60.120.260">
    <property type="entry name" value="Galactose-binding domain-like"/>
    <property type="match status" value="1"/>
</dbReference>
<reference evidence="3" key="1">
    <citation type="submission" date="2020-03" db="EMBL/GenBank/DDBJ databases">
        <title>The deep terrestrial virosphere.</title>
        <authorList>
            <person name="Holmfeldt K."/>
            <person name="Nilsson E."/>
            <person name="Simone D."/>
            <person name="Lopez-Fernandez M."/>
            <person name="Wu X."/>
            <person name="de Brujin I."/>
            <person name="Lundin D."/>
            <person name="Andersson A."/>
            <person name="Bertilsson S."/>
            <person name="Dopson M."/>
        </authorList>
    </citation>
    <scope>NUCLEOTIDE SEQUENCE</scope>
    <source>
        <strain evidence="4">MM415A00275</strain>
        <strain evidence="3">MM415B00324</strain>
    </source>
</reference>
<dbReference type="Gene3D" id="2.160.20.10">
    <property type="entry name" value="Single-stranded right-handed beta-helix, Pectin lyase-like"/>
    <property type="match status" value="1"/>
</dbReference>
<accession>A0A6H1Z6K4</accession>
<dbReference type="InterPro" id="IPR008979">
    <property type="entry name" value="Galactose-bd-like_sf"/>
</dbReference>
<feature type="domain" description="Right handed beta helix" evidence="2">
    <location>
        <begin position="296"/>
        <end position="436"/>
    </location>
</feature>
<evidence type="ECO:0000259" key="2">
    <source>
        <dbReference type="Pfam" id="PF13229"/>
    </source>
</evidence>
<dbReference type="Pfam" id="PF13229">
    <property type="entry name" value="Beta_helix"/>
    <property type="match status" value="1"/>
</dbReference>
<feature type="region of interest" description="Disordered" evidence="1">
    <location>
        <begin position="110"/>
        <end position="132"/>
    </location>
</feature>
<dbReference type="SUPFAM" id="SSF51126">
    <property type="entry name" value="Pectin lyase-like"/>
    <property type="match status" value="1"/>
</dbReference>
<dbReference type="AlphaFoldDB" id="A0A6H1Z6K4"/>
<dbReference type="GO" id="GO:0016829">
    <property type="term" value="F:lyase activity"/>
    <property type="evidence" value="ECO:0007669"/>
    <property type="project" value="UniProtKB-KW"/>
</dbReference>
<organism evidence="3">
    <name type="scientific">viral metagenome</name>
    <dbReference type="NCBI Taxonomy" id="1070528"/>
    <lineage>
        <taxon>unclassified sequences</taxon>
        <taxon>metagenomes</taxon>
        <taxon>organismal metagenomes</taxon>
    </lineage>
</organism>
<dbReference type="InterPro" id="IPR039448">
    <property type="entry name" value="Beta_helix"/>
</dbReference>
<dbReference type="SMART" id="SM00710">
    <property type="entry name" value="PbH1"/>
    <property type="match status" value="7"/>
</dbReference>
<evidence type="ECO:0000256" key="1">
    <source>
        <dbReference type="SAM" id="MobiDB-lite"/>
    </source>
</evidence>
<dbReference type="EMBL" id="MT141562">
    <property type="protein sequence ID" value="QJA43194.1"/>
    <property type="molecule type" value="Genomic_DNA"/>
</dbReference>
<sequence>MADYYVNTASEGGDGTTTATSGAQAAFATVAAAQAALTGDQSDNRLLFNRGNTWREQFTVGAYGTSGHQFTIGAYGSGADPIINGANVITGWTRGTTVTELIANGTMEADSNWANQGSPTTNERSSTQAHGGTYSRRFISDAAYEGIRSDAFTTTNNMVLTYSLWVYPDSQYTNVHIVAGTAASYCVQRYINNLSANQWNNITGTCTDTTAGGAGARIRVESATTTQTIYVDDVSVTKSTNLDYWYKAGITTEPKAVYYNGTKLTHNDTATVNVGSNEWDWAADVLYINVGEDPSTHDLEISQRNYCIILNQSFVTVDGLALTKPQNTCLIIGDATSREYNTIQNCTMTYSPNFGWKAGITLNHASNNLITNNTVTNCYVGILVTSYHASASYPTDSNTISHNTVTAIDSSGISLSSGSATAYQLANNIVEYNNVSLCSQTYDDTAGLLMARAGAGNIIRYNSTYTNGLHIDTMRGSGIMLDENSNGNQVYYNLSYGNTSSGISTSGDDTLIYNNTLYNNHRGIFLFLSGITGDSSANSIIKNNIVIATGTQNYATVRTEAVTSGGNVFDNNIYYGSANAHPFSWNSGPPADDHTWEEWRVHNAEAGSLNADPTLVSAGTDFHILPYSPCRNAGVDVGLTVDYEGRPIAGVPDIGAYERRGRFF</sequence>
<evidence type="ECO:0000313" key="3">
    <source>
        <dbReference type="EMBL" id="QJA43194.1"/>
    </source>
</evidence>
<keyword evidence="3" id="KW-0456">Lyase</keyword>
<feature type="compositionally biased region" description="Polar residues" evidence="1">
    <location>
        <begin position="112"/>
        <end position="130"/>
    </location>
</feature>